<dbReference type="AlphaFoldDB" id="A0A1W7CVQ1"/>
<dbReference type="PANTHER" id="PTHR43884">
    <property type="entry name" value="ACYL-COA DEHYDROGENASE"/>
    <property type="match status" value="1"/>
</dbReference>
<dbReference type="InterPro" id="IPR013786">
    <property type="entry name" value="AcylCoA_DH/ox_N"/>
</dbReference>
<dbReference type="Pfam" id="PF02771">
    <property type="entry name" value="Acyl-CoA_dh_N"/>
    <property type="match status" value="1"/>
</dbReference>
<feature type="domain" description="Acyl-CoA dehydrogenase/oxidase N-terminal" evidence="2">
    <location>
        <begin position="24"/>
        <end position="91"/>
    </location>
</feature>
<dbReference type="Proteomes" id="UP000194218">
    <property type="component" value="Chromosome"/>
</dbReference>
<dbReference type="GO" id="GO:0008470">
    <property type="term" value="F:3-methylbutanoyl-CoA dehydrogenase activity"/>
    <property type="evidence" value="ECO:0007669"/>
    <property type="project" value="TreeGrafter"/>
</dbReference>
<dbReference type="PIRSF" id="PIRSF016578">
    <property type="entry name" value="HsaA"/>
    <property type="match status" value="1"/>
</dbReference>
<evidence type="ECO:0000313" key="5">
    <source>
        <dbReference type="Proteomes" id="UP000194218"/>
    </source>
</evidence>
<dbReference type="GO" id="GO:0006552">
    <property type="term" value="P:L-leucine catabolic process"/>
    <property type="evidence" value="ECO:0007669"/>
    <property type="project" value="TreeGrafter"/>
</dbReference>
<dbReference type="InterPro" id="IPR036250">
    <property type="entry name" value="AcylCo_DH-like_C"/>
</dbReference>
<dbReference type="SUPFAM" id="SSF56645">
    <property type="entry name" value="Acyl-CoA dehydrogenase NM domain-like"/>
    <property type="match status" value="1"/>
</dbReference>
<dbReference type="InterPro" id="IPR046373">
    <property type="entry name" value="Acyl-CoA_Oxase/DH_mid-dom_sf"/>
</dbReference>
<keyword evidence="5" id="KW-1185">Reference proteome</keyword>
<proteinExistence type="predicted"/>
<protein>
    <submittedName>
        <fullName evidence="4">Uncharacterized protein</fullName>
    </submittedName>
</protein>
<dbReference type="PANTHER" id="PTHR43884:SF12">
    <property type="entry name" value="ISOVALERYL-COA DEHYDROGENASE, MITOCHONDRIAL-RELATED"/>
    <property type="match status" value="1"/>
</dbReference>
<dbReference type="SUPFAM" id="SSF47203">
    <property type="entry name" value="Acyl-CoA dehydrogenase C-terminal domain-like"/>
    <property type="match status" value="1"/>
</dbReference>
<dbReference type="InterPro" id="IPR037069">
    <property type="entry name" value="AcylCoA_DH/ox_N_sf"/>
</dbReference>
<feature type="domain" description="Acyl-CoA dehydrogenase C-terminal" evidence="3">
    <location>
        <begin position="240"/>
        <end position="371"/>
    </location>
</feature>
<evidence type="ECO:0000313" key="4">
    <source>
        <dbReference type="EMBL" id="ARQ68822.1"/>
    </source>
</evidence>
<dbReference type="InterPro" id="IPR013107">
    <property type="entry name" value="Acyl-CoA_DH_C"/>
</dbReference>
<evidence type="ECO:0000256" key="1">
    <source>
        <dbReference type="ARBA" id="ARBA00023002"/>
    </source>
</evidence>
<evidence type="ECO:0000259" key="2">
    <source>
        <dbReference type="Pfam" id="PF02771"/>
    </source>
</evidence>
<dbReference type="GO" id="GO:0050660">
    <property type="term" value="F:flavin adenine dinucleotide binding"/>
    <property type="evidence" value="ECO:0007669"/>
    <property type="project" value="InterPro"/>
</dbReference>
<dbReference type="Pfam" id="PF08028">
    <property type="entry name" value="Acyl-CoA_dh_2"/>
    <property type="match status" value="1"/>
</dbReference>
<gene>
    <name evidence="4" type="ORF">CAG99_08060</name>
</gene>
<keyword evidence="1" id="KW-0560">Oxidoreductase</keyword>
<accession>A0A1W7CVQ1</accession>
<dbReference type="RefSeq" id="WP_086158325.1">
    <property type="nucleotide sequence ID" value="NZ_CP021121.1"/>
</dbReference>
<evidence type="ECO:0000259" key="3">
    <source>
        <dbReference type="Pfam" id="PF08028"/>
    </source>
</evidence>
<dbReference type="EMBL" id="CP021121">
    <property type="protein sequence ID" value="ARQ68822.1"/>
    <property type="molecule type" value="Genomic_DNA"/>
</dbReference>
<dbReference type="InterPro" id="IPR009100">
    <property type="entry name" value="AcylCoA_DH/oxidase_NM_dom_sf"/>
</dbReference>
<reference evidence="4 5" key="1">
    <citation type="submission" date="2017-05" db="EMBL/GenBank/DDBJ databases">
        <title>Complete genome sequence of Streptomyces sp. SCSIO 03032 revealed the diverse biosynthetic pathways for its bioactive secondary metabolites.</title>
        <authorList>
            <person name="Ma L."/>
            <person name="Zhu Y."/>
            <person name="Zhang W."/>
            <person name="Zhang G."/>
            <person name="Tian X."/>
            <person name="Zhang S."/>
            <person name="Zhang C."/>
        </authorList>
    </citation>
    <scope>NUCLEOTIDE SEQUENCE [LARGE SCALE GENOMIC DNA]</scope>
    <source>
        <strain evidence="4 5">SCSIO 03032</strain>
    </source>
</reference>
<name>A0A1W7CVQ1_9ACTN</name>
<dbReference type="Gene3D" id="2.40.110.10">
    <property type="entry name" value="Butyryl-CoA Dehydrogenase, subunit A, domain 2"/>
    <property type="match status" value="1"/>
</dbReference>
<dbReference type="Gene3D" id="1.20.140.10">
    <property type="entry name" value="Butyryl-CoA Dehydrogenase, subunit A, domain 3"/>
    <property type="match status" value="1"/>
</dbReference>
<dbReference type="OrthoDB" id="3404950at2"/>
<dbReference type="Gene3D" id="1.10.540.10">
    <property type="entry name" value="Acyl-CoA dehydrogenase/oxidase, N-terminal domain"/>
    <property type="match status" value="1"/>
</dbReference>
<sequence length="394" mass="41814">MATVSDGGDAVLRAVSAAVPRLRAIGREVEERRWLTDESIALLEEAGVFRIVTPARFGGLELPLADRLRILAEVSRGCSSTGWAVTVWVYTTWLATLFPDEVRKEIFARPSVRVSGVAPAPRGSITPVKDGFVLNGSWRFNTGCRGADWNLMSTSLEQPDGTCETVVAAVPMSEFSVADDWHTSAGCGTGSSTSTAEDLFVPAHRVVPGGVMRGLAVPGRTRDAAVGRDYGVTPLIAAKMSAAFVGIARGALDLFLAGPGHPGGGAAAPRDDQARHPLTQIRVASAAHRITAAGALMDRWAPVLQARADAGEQPTPEEGATVHGEAVYAARLAREAVEILYRESGPSVIHRDVPLQRFFRDIEGFALHPFFKDGFGPEAQGRLLLGLGPGTPRP</sequence>
<dbReference type="KEGG" id="smao:CAG99_08060"/>
<organism evidence="4 5">
    <name type="scientific">Streptomyces marincola</name>
    <dbReference type="NCBI Taxonomy" id="2878388"/>
    <lineage>
        <taxon>Bacteria</taxon>
        <taxon>Bacillati</taxon>
        <taxon>Actinomycetota</taxon>
        <taxon>Actinomycetes</taxon>
        <taxon>Kitasatosporales</taxon>
        <taxon>Streptomycetaceae</taxon>
        <taxon>Streptomyces</taxon>
    </lineage>
</organism>